<evidence type="ECO:0000313" key="5">
    <source>
        <dbReference type="EMBL" id="KAL2044515.1"/>
    </source>
</evidence>
<proteinExistence type="predicted"/>
<dbReference type="PANTHER" id="PTHR12295:SF30">
    <property type="entry name" value="PROTEIN FURRY"/>
    <property type="match status" value="1"/>
</dbReference>
<feature type="domain" description="Cell morphogenesis central region" evidence="4">
    <location>
        <begin position="1790"/>
        <end position="1960"/>
    </location>
</feature>
<feature type="region of interest" description="Disordered" evidence="1">
    <location>
        <begin position="2548"/>
        <end position="2597"/>
    </location>
</feature>
<feature type="compositionally biased region" description="Polar residues" evidence="1">
    <location>
        <begin position="350"/>
        <end position="370"/>
    </location>
</feature>
<comment type="caution">
    <text evidence="5">The sequence shown here is derived from an EMBL/GenBank/DDBJ whole genome shotgun (WGS) entry which is preliminary data.</text>
</comment>
<organism evidence="5 6">
    <name type="scientific">Stereocaulon virgatum</name>
    <dbReference type="NCBI Taxonomy" id="373712"/>
    <lineage>
        <taxon>Eukaryota</taxon>
        <taxon>Fungi</taxon>
        <taxon>Dikarya</taxon>
        <taxon>Ascomycota</taxon>
        <taxon>Pezizomycotina</taxon>
        <taxon>Lecanoromycetes</taxon>
        <taxon>OSLEUM clade</taxon>
        <taxon>Lecanoromycetidae</taxon>
        <taxon>Lecanorales</taxon>
        <taxon>Lecanorineae</taxon>
        <taxon>Stereocaulaceae</taxon>
        <taxon>Stereocaulon</taxon>
    </lineage>
</organism>
<dbReference type="InterPro" id="IPR029473">
    <property type="entry name" value="MOR2-PAG1_mid"/>
</dbReference>
<evidence type="ECO:0000259" key="2">
    <source>
        <dbReference type="Pfam" id="PF14222"/>
    </source>
</evidence>
<feature type="compositionally biased region" description="Acidic residues" evidence="1">
    <location>
        <begin position="2507"/>
        <end position="2516"/>
    </location>
</feature>
<feature type="compositionally biased region" description="Low complexity" evidence="1">
    <location>
        <begin position="2469"/>
        <end position="2481"/>
    </location>
</feature>
<feature type="compositionally biased region" description="Polar residues" evidence="1">
    <location>
        <begin position="2433"/>
        <end position="2447"/>
    </location>
</feature>
<gene>
    <name evidence="5" type="ORF">N7G274_003220</name>
</gene>
<feature type="region of interest" description="Disordered" evidence="1">
    <location>
        <begin position="2469"/>
        <end position="2529"/>
    </location>
</feature>
<keyword evidence="6" id="KW-1185">Reference proteome</keyword>
<dbReference type="SUPFAM" id="SSF48371">
    <property type="entry name" value="ARM repeat"/>
    <property type="match status" value="2"/>
</dbReference>
<feature type="domain" description="Cell morphogenesis central region" evidence="4">
    <location>
        <begin position="1216"/>
        <end position="1478"/>
    </location>
</feature>
<feature type="region of interest" description="Disordered" evidence="1">
    <location>
        <begin position="1"/>
        <end position="133"/>
    </location>
</feature>
<dbReference type="Pfam" id="PF14228">
    <property type="entry name" value="MOR2-PAG1_mid"/>
    <property type="match status" value="3"/>
</dbReference>
<evidence type="ECO:0000256" key="1">
    <source>
        <dbReference type="SAM" id="MobiDB-lite"/>
    </source>
</evidence>
<dbReference type="Proteomes" id="UP001590950">
    <property type="component" value="Unassembled WGS sequence"/>
</dbReference>
<feature type="region of interest" description="Disordered" evidence="1">
    <location>
        <begin position="178"/>
        <end position="245"/>
    </location>
</feature>
<feature type="compositionally biased region" description="Polar residues" evidence="1">
    <location>
        <begin position="2586"/>
        <end position="2597"/>
    </location>
</feature>
<evidence type="ECO:0000259" key="4">
    <source>
        <dbReference type="Pfam" id="PF14228"/>
    </source>
</evidence>
<name>A0ABR4AGE5_9LECA</name>
<feature type="compositionally biased region" description="Polar residues" evidence="1">
    <location>
        <begin position="2482"/>
        <end position="2493"/>
    </location>
</feature>
<dbReference type="PANTHER" id="PTHR12295">
    <property type="entry name" value="FURRY-RELATED"/>
    <property type="match status" value="1"/>
</dbReference>
<evidence type="ECO:0000259" key="3">
    <source>
        <dbReference type="Pfam" id="PF14225"/>
    </source>
</evidence>
<dbReference type="InterPro" id="IPR025614">
    <property type="entry name" value="Cell_morpho_N"/>
</dbReference>
<evidence type="ECO:0000313" key="6">
    <source>
        <dbReference type="Proteomes" id="UP001590950"/>
    </source>
</evidence>
<feature type="region of interest" description="Disordered" evidence="1">
    <location>
        <begin position="2433"/>
        <end position="2453"/>
    </location>
</feature>
<dbReference type="InterPro" id="IPR025481">
    <property type="entry name" value="Cell_Morphogen_C"/>
</dbReference>
<dbReference type="InterPro" id="IPR016024">
    <property type="entry name" value="ARM-type_fold"/>
</dbReference>
<feature type="domain" description="Cell morphogenesis protein N-terminal" evidence="2">
    <location>
        <begin position="386"/>
        <end position="966"/>
    </location>
</feature>
<dbReference type="Pfam" id="PF14222">
    <property type="entry name" value="MOR2-PAG1_N"/>
    <property type="match status" value="1"/>
</dbReference>
<feature type="compositionally biased region" description="Polar residues" evidence="1">
    <location>
        <begin position="43"/>
        <end position="55"/>
    </location>
</feature>
<feature type="region of interest" description="Disordered" evidence="1">
    <location>
        <begin position="331"/>
        <end position="370"/>
    </location>
</feature>
<feature type="compositionally biased region" description="Low complexity" evidence="1">
    <location>
        <begin position="84"/>
        <end position="105"/>
    </location>
</feature>
<feature type="domain" description="Cell morphogenesis protein C-terminal" evidence="3">
    <location>
        <begin position="2007"/>
        <end position="2257"/>
    </location>
</feature>
<dbReference type="EMBL" id="JBEFKJ010000009">
    <property type="protein sequence ID" value="KAL2044515.1"/>
    <property type="molecule type" value="Genomic_DNA"/>
</dbReference>
<dbReference type="Pfam" id="PF14225">
    <property type="entry name" value="MOR2-PAG1_C"/>
    <property type="match status" value="1"/>
</dbReference>
<feature type="compositionally biased region" description="Low complexity" evidence="1">
    <location>
        <begin position="182"/>
        <end position="195"/>
    </location>
</feature>
<dbReference type="InterPro" id="IPR039867">
    <property type="entry name" value="Furry/Tao3/Mor2"/>
</dbReference>
<feature type="domain" description="Cell morphogenesis central region" evidence="4">
    <location>
        <begin position="1484"/>
        <end position="1734"/>
    </location>
</feature>
<accession>A0ABR4AGE5</accession>
<reference evidence="5 6" key="1">
    <citation type="submission" date="2024-09" db="EMBL/GenBank/DDBJ databases">
        <title>Rethinking Asexuality: The Enigmatic Case of Functional Sexual Genes in Lepraria (Stereocaulaceae).</title>
        <authorList>
            <person name="Doellman M."/>
            <person name="Sun Y."/>
            <person name="Barcenas-Pena A."/>
            <person name="Lumbsch H.T."/>
            <person name="Grewe F."/>
        </authorList>
    </citation>
    <scope>NUCLEOTIDE SEQUENCE [LARGE SCALE GENOMIC DNA]</scope>
    <source>
        <strain evidence="5 6">Mercado 3170</strain>
    </source>
</reference>
<protein>
    <recommendedName>
        <fullName evidence="7">Cell morphogenesis protein</fullName>
    </recommendedName>
</protein>
<feature type="compositionally biased region" description="Basic and acidic residues" evidence="1">
    <location>
        <begin position="56"/>
        <end position="66"/>
    </location>
</feature>
<sequence>MRSQSTWRDDSSGDSGFQKCSMSGAPPPNGRQYAPGNSPNPPTSYISPQLDSNESIDFRSHVRELSGSRGRGPALANMVAPNLQSQQASTARSPRSQSSAARSPAGANGGLERRPSASTQSHWRQASRAHGNYQQSRNAMFLNSPATSPMSPEVSGSASNVALPDVSSLTMLRRADSLRHPSNSSINTINGSTHSPSSTLAEDRDVVDMSNGTMPQKRLERTHTNKRPRGHSHHRSQSKHQQEQKTVGEYALHHLFQRFVVQADQKIDICISASPERTTLETVCGAGNDLELDQLISSLAHINRQKPKPLIDTMMWWRRAKGEELIKAKEMLTDTQSSNPIQRVPLRRNTGASNSPYPDTDQPVSSVGSLNYTTSHSLEESAHQAEQRSTASIYLLCRVLIEVYNQSDVTALDPDLGTKVEGIIFSQLKNLEPESFSSYPFRYSNWKIYSQLLGVMSSSNLRSVSQRFVTELGYFQQDLSVKGGTMTHIESRAEALITAMRHIHVRSKPEASWKESCDFLHKLAEYFVDSHGQNIKHAYCLVLEDLIMPVVANWGPQINTQRWKDFLNMVNQRVSQMMVKPKHWKEAFRLQTVVLCASPTEHFAALWHSTATSLQAKLKDRQSRECALQAICRLVWTYLTRVNEPSSAVIRKLDDVMKAILPSGKKSYLSNDPTFSEPIIEVIRIIGNRHQEYCFRNIIFPLINSELFAPGKDTKVEQLEPEKIVIGIKAFLRIMADLEKAEHGFPPFPRFNSGGLAMDSRTIPGVLHGSQPVGVLKLVSGLDDHQSSRPVDISKLSDTAKEFYGRFCEILGRITLICDNAFGGQAVLDEKLGGFIPKTPLTETFTFGRRDEHVGLAEQRQGFYELFHVAVQALPRCLSAHVQLKSLINLLCTGTAHVHSNIAASSTISLKSIARQALAQPVTIGFARFIFNFDARYSTMSDEGLLGPGHIETTLRLYVELLQIWIEEIKRKSKDAATETTPEGSSGSRSLQLDLTSVEALVEEVESHGIFFLCSQSRRVRSYAVKVLKLVTEFDTALGNERPRIIQILEGDSQKVMDINDEQLTVAERSRLQKGKRKSMAPNTLIELCSSDVSYDATLWSKLFPNIVRRSFELCALAVTLGRDIVCARLMQMSASINRLAKSDTRGLPTAGLDHGPVRTLNRLGSTSPDIIIEQWKLYLVMACTTMTYAGAQTQSQLDKTQHARKISRGIQQGYDKVSSARQLFAEMIPLLKEAQSSIRDAIVIALGSININLYRTLLESLQYAVTTCKEEAKQRIGTHQRTGSTPRRNPETDRLRTEVTQVYRLTARFLREPAVLQDEWVLRNLCTYTKDLMIFLNDTEIQNDWECQKLRRHYCGLLEELFDGINRTVDPAQHMPFESRKSAFALMEDWCGYSPNQTRIDQREHNWHSVLEQSHNTGEMTATMEIQKRSLKTAALSAMASLCAGPIRIKTERGDSLSFDIRRMLAWIHQIFSTPNEKDHAIGRRALYNLITHNRDFPYILDQCVERCYAADPSRSTPEHPRALESYFEVVTKVLTEHVDYPVAFWRILGAVVFLLGNQKSEIRRKSARLLRLMEQRQQKNSKIQDFDISISDRTTAVYKLAQFEISKVLARQYTELAFFVFSQFSLHFKGIDPDSQRNMVAAILPWIQVIELQVEPNGGPTAQSYMVLANLLQITTKADGALHNEIQALWQALATGPHAGNVQLILDFVISLCLDRRDQNFVDYAKQIIVYLSSTPAGQKVVEFLLLQINSRNMVQKQREPTILPPDNLGLPYVADLSEALPIGNKQSGFSLGQLSLIFLVDLMVSPTNLSPENVPLLLQVVVVLWDHYTLLVQDQAREMLVHLIHELIIRRIDDNSTTPNKNTIEVFVESIRQRESNVVWAYEDWNGKEELDDSSRVPPSMSYVTEKISDIFSLAYPDIQSQWAKTCLNWATSCPVRHIACRSFQVFRCILTSLDRVMLSDILARLSNTIVDKLPDVQIFSLEILTTLRTIVEAIDREHLLSYPLLFWATCACLETVYEQEFSETLRILEKLLEKLDLSDPAVVHLLERTKPDRWQGSFEGIAPLVYKGLKSDVSLEKSLSILNTVVSLPDSPLAGTSTRLLFVTLANIPCFLHSFDDPSSKRSECLRSAQILSTIAESPEKGELSKVLSAFANRRYTTSREFLHQILSTLRRSFFPAWELKTLIFLIGLLTNRLQWYKVRTLDLLLALIKDVDTRRTEIASLGPDLISPMLRLLQTQYCTQALEVMDHIMIMSETPMSKQHIRMSFVGSASRATRKEYDRTQSLYGIPEETGWSIPMPAVHTNNTRANMQAVYLAGLQADSEAEAIPTPEIEFHVDEEHQGSYFPLERSDTLVSETTRTDSRAEGGMGDLLDKLDSLDDFFDGDLNADNEASTRYSTATITPYSQDGDMSADIYDQQTAPILKKSLGRTGSVSSLHNDNSTYDRASPTMRDLGIMTPTAINRPAAVPAAGSASASRPTLHSRSVTSPANNLAKYSRSVNELLSDNEGDETFSEDERSTGYNGAGQRLLGSATLRNAQTSIRKMAPGLEGKDYKQRGLMRAQSRSQRHAPGSPSVPKVPEAYLQQQGMRSPDNF</sequence>
<feature type="compositionally biased region" description="Basic residues" evidence="1">
    <location>
        <begin position="224"/>
        <end position="238"/>
    </location>
</feature>
<evidence type="ECO:0008006" key="7">
    <source>
        <dbReference type="Google" id="ProtNLM"/>
    </source>
</evidence>